<dbReference type="InterPro" id="IPR012337">
    <property type="entry name" value="RNaseH-like_sf"/>
</dbReference>
<dbReference type="Gene3D" id="3.30.420.10">
    <property type="entry name" value="Ribonuclease H-like superfamily/Ribonuclease H"/>
    <property type="match status" value="1"/>
</dbReference>
<evidence type="ECO:0000313" key="3">
    <source>
        <dbReference type="RefSeq" id="XP_015081437.1"/>
    </source>
</evidence>
<evidence type="ECO:0000313" key="2">
    <source>
        <dbReference type="Proteomes" id="UP000694930"/>
    </source>
</evidence>
<dbReference type="InterPro" id="IPR036397">
    <property type="entry name" value="RNaseH_sf"/>
</dbReference>
<dbReference type="Proteomes" id="UP000694930">
    <property type="component" value="Chromosome 7"/>
</dbReference>
<dbReference type="SUPFAM" id="SSF53098">
    <property type="entry name" value="Ribonuclease H-like"/>
    <property type="match status" value="1"/>
</dbReference>
<evidence type="ECO:0000259" key="1">
    <source>
        <dbReference type="PROSITE" id="PS50994"/>
    </source>
</evidence>
<keyword evidence="2" id="KW-1185">Reference proteome</keyword>
<accession>A0ABM1H7D6</accession>
<reference evidence="3" key="2">
    <citation type="submission" date="2025-08" db="UniProtKB">
        <authorList>
            <consortium name="RefSeq"/>
        </authorList>
    </citation>
    <scope>IDENTIFICATION</scope>
</reference>
<dbReference type="RefSeq" id="XP_015081437.1">
    <property type="nucleotide sequence ID" value="XM_015225951.1"/>
</dbReference>
<organism evidence="2 3">
    <name type="scientific">Solanum pennellii</name>
    <name type="common">Tomato</name>
    <name type="synonym">Lycopersicon pennellii</name>
    <dbReference type="NCBI Taxonomy" id="28526"/>
    <lineage>
        <taxon>Eukaryota</taxon>
        <taxon>Viridiplantae</taxon>
        <taxon>Streptophyta</taxon>
        <taxon>Embryophyta</taxon>
        <taxon>Tracheophyta</taxon>
        <taxon>Spermatophyta</taxon>
        <taxon>Magnoliopsida</taxon>
        <taxon>eudicotyledons</taxon>
        <taxon>Gunneridae</taxon>
        <taxon>Pentapetalae</taxon>
        <taxon>asterids</taxon>
        <taxon>lamiids</taxon>
        <taxon>Solanales</taxon>
        <taxon>Solanaceae</taxon>
        <taxon>Solanoideae</taxon>
        <taxon>Solaneae</taxon>
        <taxon>Solanum</taxon>
        <taxon>Solanum subgen. Lycopersicon</taxon>
    </lineage>
</organism>
<name>A0ABM1H7D6_SOLPN</name>
<feature type="domain" description="Integrase catalytic" evidence="1">
    <location>
        <begin position="1"/>
        <end position="150"/>
    </location>
</feature>
<proteinExistence type="predicted"/>
<dbReference type="InterPro" id="IPR001584">
    <property type="entry name" value="Integrase_cat-core"/>
</dbReference>
<dbReference type="PROSITE" id="PS50994">
    <property type="entry name" value="INTEGRASE"/>
    <property type="match status" value="1"/>
</dbReference>
<dbReference type="PANTHER" id="PTHR48475">
    <property type="entry name" value="RIBONUCLEASE H"/>
    <property type="match status" value="1"/>
</dbReference>
<dbReference type="GeneID" id="107025088"/>
<dbReference type="PANTHER" id="PTHR48475:SF1">
    <property type="entry name" value="RNASE H TYPE-1 DOMAIN-CONTAINING PROTEIN"/>
    <property type="match status" value="1"/>
</dbReference>
<reference evidence="2" key="1">
    <citation type="journal article" date="2014" name="Nat. Genet.">
        <title>The genome of the stress-tolerant wild tomato species Solanum pennellii.</title>
        <authorList>
            <person name="Bolger A."/>
            <person name="Scossa F."/>
            <person name="Bolger M.E."/>
            <person name="Lanz C."/>
            <person name="Maumus F."/>
            <person name="Tohge T."/>
            <person name="Quesneville H."/>
            <person name="Alseekh S."/>
            <person name="Sorensen I."/>
            <person name="Lichtenstein G."/>
            <person name="Fich E.A."/>
            <person name="Conte M."/>
            <person name="Keller H."/>
            <person name="Schneeberger K."/>
            <person name="Schwacke R."/>
            <person name="Ofner I."/>
            <person name="Vrebalov J."/>
            <person name="Xu Y."/>
            <person name="Osorio S."/>
            <person name="Aflitos S.A."/>
            <person name="Schijlen E."/>
            <person name="Jimenez-Gomez J.M."/>
            <person name="Ryngajllo M."/>
            <person name="Kimura S."/>
            <person name="Kumar R."/>
            <person name="Koenig D."/>
            <person name="Headland L.R."/>
            <person name="Maloof J.N."/>
            <person name="Sinha N."/>
            <person name="van Ham R.C."/>
            <person name="Lankhorst R.K."/>
            <person name="Mao L."/>
            <person name="Vogel A."/>
            <person name="Arsova B."/>
            <person name="Panstruga R."/>
            <person name="Fei Z."/>
            <person name="Rose J.K."/>
            <person name="Zamir D."/>
            <person name="Carrari F."/>
            <person name="Giovannoni J.J."/>
            <person name="Weigel D."/>
            <person name="Usadel B."/>
            <person name="Fernie A.R."/>
        </authorList>
    </citation>
    <scope>NUCLEOTIDE SEQUENCE [LARGE SCALE GENOMIC DNA]</scope>
    <source>
        <strain evidence="2">cv. LA0716</strain>
    </source>
</reference>
<sequence>MDVIGLIETAASNGHRSILVATDYFSKWVETNAYKSVTKKVVADFVCNNLICRFRVPESSITNNDVNLNSYLTRDICEKFKITHRNLIAYCPQMNGVVEAANKNIKKIARTMIDNHRGWHEMLPYSLLGYETTVRMLIGATPYLLVYGTKVVIPAEVEIPSLRIIQEADPTFHKRVRARIIEIGQLVLRRIFPPQDEYKGKFSLNREGPYMVHNVLSAGALILSEMDGIVWKKTINSDAVKRYYA</sequence>
<protein>
    <submittedName>
        <fullName evidence="3">Uncharacterized protein LOC107025088</fullName>
    </submittedName>
</protein>
<gene>
    <name evidence="3" type="primary">LOC107025088</name>
</gene>